<dbReference type="GO" id="GO:0005524">
    <property type="term" value="F:ATP binding"/>
    <property type="evidence" value="ECO:0007669"/>
    <property type="project" value="UniProtKB-KW"/>
</dbReference>
<dbReference type="GO" id="GO:0005886">
    <property type="term" value="C:plasma membrane"/>
    <property type="evidence" value="ECO:0007669"/>
    <property type="project" value="UniProtKB-SubCell"/>
</dbReference>
<sequence>MEKVKKKEKFTKAGILGYFLKGCYLLFGASIFSSLVTTFLNVVLPQIISFTIDSVIDDEVPDSVFTYFADLFGGVDYLKRNIWILAVAIIVIALVMAIFQYGVTYFNQRANQSLMRRMRNCLFSHIQRLPLRWHIEHQTGDIIQRCTSDADAISNFISNQLVYLFRIIIIVVLSLTFMFITNVKLAAIALAFVPVLVGSSLIVYSRARKSFKKCDEEEGVLSTIAQENLTGVRVVRAFGREKYERDKFEKQNVYYTGLWVKVMHFMSVYWTSNDLLAALQGMVLLIVGTLFCIHNEMTPGELVAFISYNTMLMGPVRQLGRIISNMSRAGVSIARIGEIMNAEEEEYGEAGKLSGDIEFKNVGFSYEDGKPVLHDVSFKVPQGSTLGILGSTGSGKSTLMYLLDRLYPVTDGTITIGGQDINDIPPATIRSNIGFVLQEGYLYTGTIADNISVAGDDISQEEVEHAAEAACVDDNIRGFAQGYETVVGERGVTLSGGQKQRVSIARTLVRKTPILVFDDSLSAVDSDTDAAIRARLAKEFGGATVILISHRITTVMHADNIIVMEGGTIAEQGTSHELLQQNGIYRQIYDMQMSLPDELKKEVGYGE</sequence>
<keyword evidence="6 12" id="KW-0067">ATP-binding</keyword>
<dbReference type="InterPro" id="IPR003439">
    <property type="entry name" value="ABC_transporter-like_ATP-bd"/>
</dbReference>
<keyword evidence="5" id="KW-0547">Nucleotide-binding</keyword>
<evidence type="ECO:0000313" key="12">
    <source>
        <dbReference type="EMBL" id="HIR39542.1"/>
    </source>
</evidence>
<reference evidence="12" key="2">
    <citation type="journal article" date="2021" name="PeerJ">
        <title>Extensive microbial diversity within the chicken gut microbiome revealed by metagenomics and culture.</title>
        <authorList>
            <person name="Gilroy R."/>
            <person name="Ravi A."/>
            <person name="Getino M."/>
            <person name="Pursley I."/>
            <person name="Horton D.L."/>
            <person name="Alikhan N.F."/>
            <person name="Baker D."/>
            <person name="Gharbi K."/>
            <person name="Hall N."/>
            <person name="Watson M."/>
            <person name="Adriaenssens E.M."/>
            <person name="Foster-Nyarko E."/>
            <person name="Jarju S."/>
            <person name="Secka A."/>
            <person name="Antonio M."/>
            <person name="Oren A."/>
            <person name="Chaudhuri R.R."/>
            <person name="La Ragione R."/>
            <person name="Hildebrand F."/>
            <person name="Pallen M.J."/>
        </authorList>
    </citation>
    <scope>NUCLEOTIDE SEQUENCE</scope>
    <source>
        <strain evidence="12">ChiW25-3613</strain>
    </source>
</reference>
<evidence type="ECO:0000259" key="11">
    <source>
        <dbReference type="PROSITE" id="PS50929"/>
    </source>
</evidence>
<dbReference type="InterPro" id="IPR036640">
    <property type="entry name" value="ABC1_TM_sf"/>
</dbReference>
<name>A0A9D1DAV1_9FIRM</name>
<evidence type="ECO:0000256" key="9">
    <source>
        <dbReference type="SAM" id="Phobius"/>
    </source>
</evidence>
<evidence type="ECO:0000256" key="4">
    <source>
        <dbReference type="ARBA" id="ARBA00022692"/>
    </source>
</evidence>
<organism evidence="12 13">
    <name type="scientific">Candidatus Coproplasma stercoripullorum</name>
    <dbReference type="NCBI Taxonomy" id="2840751"/>
    <lineage>
        <taxon>Bacteria</taxon>
        <taxon>Bacillati</taxon>
        <taxon>Bacillota</taxon>
        <taxon>Clostridia</taxon>
        <taxon>Eubacteriales</taxon>
        <taxon>Candidatus Coproplasma</taxon>
    </lineage>
</organism>
<dbReference type="CDD" id="cd18542">
    <property type="entry name" value="ABC_6TM_YknU_like"/>
    <property type="match status" value="1"/>
</dbReference>
<comment type="caution">
    <text evidence="12">The sequence shown here is derived from an EMBL/GenBank/DDBJ whole genome shotgun (WGS) entry which is preliminary data.</text>
</comment>
<dbReference type="InterPro" id="IPR017871">
    <property type="entry name" value="ABC_transporter-like_CS"/>
</dbReference>
<evidence type="ECO:0000256" key="7">
    <source>
        <dbReference type="ARBA" id="ARBA00022989"/>
    </source>
</evidence>
<dbReference type="InterPro" id="IPR039421">
    <property type="entry name" value="Type_1_exporter"/>
</dbReference>
<feature type="transmembrane region" description="Helical" evidence="9">
    <location>
        <begin position="82"/>
        <end position="106"/>
    </location>
</feature>
<dbReference type="PROSITE" id="PS50929">
    <property type="entry name" value="ABC_TM1F"/>
    <property type="match status" value="1"/>
</dbReference>
<keyword evidence="2" id="KW-0813">Transport</keyword>
<feature type="transmembrane region" description="Helical" evidence="9">
    <location>
        <begin position="21"/>
        <end position="44"/>
    </location>
</feature>
<dbReference type="GO" id="GO:0016887">
    <property type="term" value="F:ATP hydrolysis activity"/>
    <property type="evidence" value="ECO:0007669"/>
    <property type="project" value="InterPro"/>
</dbReference>
<dbReference type="Pfam" id="PF00664">
    <property type="entry name" value="ABC_membrane"/>
    <property type="match status" value="1"/>
</dbReference>
<protein>
    <submittedName>
        <fullName evidence="12">ABC transporter ATP-binding protein</fullName>
    </submittedName>
</protein>
<evidence type="ECO:0000259" key="10">
    <source>
        <dbReference type="PROSITE" id="PS50893"/>
    </source>
</evidence>
<dbReference type="Proteomes" id="UP000824179">
    <property type="component" value="Unassembled WGS sequence"/>
</dbReference>
<proteinExistence type="predicted"/>
<evidence type="ECO:0000313" key="13">
    <source>
        <dbReference type="Proteomes" id="UP000824179"/>
    </source>
</evidence>
<dbReference type="PANTHER" id="PTHR43394">
    <property type="entry name" value="ATP-DEPENDENT PERMEASE MDL1, MITOCHONDRIAL"/>
    <property type="match status" value="1"/>
</dbReference>
<dbReference type="Pfam" id="PF00005">
    <property type="entry name" value="ABC_tran"/>
    <property type="match status" value="1"/>
</dbReference>
<evidence type="ECO:0000256" key="8">
    <source>
        <dbReference type="ARBA" id="ARBA00023136"/>
    </source>
</evidence>
<feature type="transmembrane region" description="Helical" evidence="9">
    <location>
        <begin position="276"/>
        <end position="293"/>
    </location>
</feature>
<keyword evidence="4 9" id="KW-0812">Transmembrane</keyword>
<evidence type="ECO:0000256" key="6">
    <source>
        <dbReference type="ARBA" id="ARBA00022840"/>
    </source>
</evidence>
<dbReference type="SUPFAM" id="SSF52540">
    <property type="entry name" value="P-loop containing nucleoside triphosphate hydrolases"/>
    <property type="match status" value="1"/>
</dbReference>
<dbReference type="SUPFAM" id="SSF90123">
    <property type="entry name" value="ABC transporter transmembrane region"/>
    <property type="match status" value="1"/>
</dbReference>
<dbReference type="Gene3D" id="1.20.1560.10">
    <property type="entry name" value="ABC transporter type 1, transmembrane domain"/>
    <property type="match status" value="1"/>
</dbReference>
<dbReference type="InterPro" id="IPR027417">
    <property type="entry name" value="P-loop_NTPase"/>
</dbReference>
<evidence type="ECO:0000256" key="1">
    <source>
        <dbReference type="ARBA" id="ARBA00004651"/>
    </source>
</evidence>
<keyword evidence="8 9" id="KW-0472">Membrane</keyword>
<comment type="subcellular location">
    <subcellularLocation>
        <location evidence="1">Cell membrane</location>
        <topology evidence="1">Multi-pass membrane protein</topology>
    </subcellularLocation>
</comment>
<dbReference type="InterPro" id="IPR011527">
    <property type="entry name" value="ABC1_TM_dom"/>
</dbReference>
<dbReference type="PROSITE" id="PS50893">
    <property type="entry name" value="ABC_TRANSPORTER_2"/>
    <property type="match status" value="1"/>
</dbReference>
<feature type="transmembrane region" description="Helical" evidence="9">
    <location>
        <begin position="186"/>
        <end position="204"/>
    </location>
</feature>
<reference evidence="12" key="1">
    <citation type="submission" date="2020-10" db="EMBL/GenBank/DDBJ databases">
        <authorList>
            <person name="Gilroy R."/>
        </authorList>
    </citation>
    <scope>NUCLEOTIDE SEQUENCE</scope>
    <source>
        <strain evidence="12">ChiW25-3613</strain>
    </source>
</reference>
<keyword evidence="3" id="KW-1003">Cell membrane</keyword>
<dbReference type="InterPro" id="IPR003593">
    <property type="entry name" value="AAA+_ATPase"/>
</dbReference>
<dbReference type="GO" id="GO:0015421">
    <property type="term" value="F:ABC-type oligopeptide transporter activity"/>
    <property type="evidence" value="ECO:0007669"/>
    <property type="project" value="TreeGrafter"/>
</dbReference>
<dbReference type="EMBL" id="DVHB01000071">
    <property type="protein sequence ID" value="HIR39542.1"/>
    <property type="molecule type" value="Genomic_DNA"/>
</dbReference>
<dbReference type="PANTHER" id="PTHR43394:SF1">
    <property type="entry name" value="ATP-BINDING CASSETTE SUB-FAMILY B MEMBER 10, MITOCHONDRIAL"/>
    <property type="match status" value="1"/>
</dbReference>
<gene>
    <name evidence="12" type="ORF">IAB90_04075</name>
</gene>
<keyword evidence="7 9" id="KW-1133">Transmembrane helix</keyword>
<dbReference type="PROSITE" id="PS00211">
    <property type="entry name" value="ABC_TRANSPORTER_1"/>
    <property type="match status" value="1"/>
</dbReference>
<evidence type="ECO:0000256" key="3">
    <source>
        <dbReference type="ARBA" id="ARBA00022475"/>
    </source>
</evidence>
<dbReference type="AlphaFoldDB" id="A0A9D1DAV1"/>
<feature type="transmembrane region" description="Helical" evidence="9">
    <location>
        <begin position="161"/>
        <end position="180"/>
    </location>
</feature>
<feature type="domain" description="ABC transmembrane type-1" evidence="11">
    <location>
        <begin position="29"/>
        <end position="328"/>
    </location>
</feature>
<dbReference type="SMART" id="SM00382">
    <property type="entry name" value="AAA"/>
    <property type="match status" value="1"/>
</dbReference>
<feature type="domain" description="ABC transporter" evidence="10">
    <location>
        <begin position="357"/>
        <end position="591"/>
    </location>
</feature>
<dbReference type="FunFam" id="3.40.50.300:FF:000221">
    <property type="entry name" value="Multidrug ABC transporter ATP-binding protein"/>
    <property type="match status" value="1"/>
</dbReference>
<evidence type="ECO:0000256" key="5">
    <source>
        <dbReference type="ARBA" id="ARBA00022741"/>
    </source>
</evidence>
<dbReference type="Gene3D" id="3.40.50.300">
    <property type="entry name" value="P-loop containing nucleotide triphosphate hydrolases"/>
    <property type="match status" value="1"/>
</dbReference>
<accession>A0A9D1DAV1</accession>
<evidence type="ECO:0000256" key="2">
    <source>
        <dbReference type="ARBA" id="ARBA00022448"/>
    </source>
</evidence>